<keyword evidence="3" id="KW-1185">Reference proteome</keyword>
<name>A0A5C6MHM7_9TELE</name>
<feature type="compositionally biased region" description="Acidic residues" evidence="1">
    <location>
        <begin position="207"/>
        <end position="219"/>
    </location>
</feature>
<feature type="compositionally biased region" description="Acidic residues" evidence="1">
    <location>
        <begin position="227"/>
        <end position="248"/>
    </location>
</feature>
<feature type="region of interest" description="Disordered" evidence="1">
    <location>
        <begin position="199"/>
        <end position="293"/>
    </location>
</feature>
<evidence type="ECO:0000313" key="3">
    <source>
        <dbReference type="Proteomes" id="UP000324091"/>
    </source>
</evidence>
<accession>A0A5C6MHM7</accession>
<dbReference type="EMBL" id="RHFK02000404">
    <property type="protein sequence ID" value="TWW54098.1"/>
    <property type="molecule type" value="Genomic_DNA"/>
</dbReference>
<evidence type="ECO:0000313" key="2">
    <source>
        <dbReference type="EMBL" id="TWW54098.1"/>
    </source>
</evidence>
<sequence>MELKSLELLSKASLRSAQEKDEVIGPAIKALKTGCWPSKANLSKEVTRLKREAGKLSMKDGLLYRYSKRSSGETVGQMVLPKEFREMVMRASWAGENIDPLVPAPLSIVFWYSQAFPIRSQKAPVVAKVLMEKYFVHYGLPSRIHSDQGLKPEQSLVGKVKEKQDLRLRISGVSDSSSDMEYYITNSANRKDCVPRVTITPKSVVDTEPDPETELDDDTEKEKDIEPEPVNENISDLEEDDQEPDLEPECERNEEGQRGITLEETSETGSESDQEEDQNRRVVIGPEPRLAKPTIRLTYDEPGKSRDQPLTIVHRGIVIKTGKH</sequence>
<proteinExistence type="predicted"/>
<dbReference type="AlphaFoldDB" id="A0A5C6MHM7"/>
<dbReference type="Proteomes" id="UP000324091">
    <property type="component" value="Unassembled WGS sequence"/>
</dbReference>
<comment type="caution">
    <text evidence="2">The sequence shown here is derived from an EMBL/GenBank/DDBJ whole genome shotgun (WGS) entry which is preliminary data.</text>
</comment>
<reference evidence="2 3" key="1">
    <citation type="submission" date="2019-04" db="EMBL/GenBank/DDBJ databases">
        <title>Chromosome genome assembly for Takifugu flavidus.</title>
        <authorList>
            <person name="Xiao S."/>
        </authorList>
    </citation>
    <scope>NUCLEOTIDE SEQUENCE [LARGE SCALE GENOMIC DNA]</scope>
    <source>
        <strain evidence="2">HTHZ2018</strain>
        <tissue evidence="2">Muscle</tissue>
    </source>
</reference>
<evidence type="ECO:0000256" key="1">
    <source>
        <dbReference type="SAM" id="MobiDB-lite"/>
    </source>
</evidence>
<organism evidence="2 3">
    <name type="scientific">Takifugu flavidus</name>
    <name type="common">sansaifugu</name>
    <dbReference type="NCBI Taxonomy" id="433684"/>
    <lineage>
        <taxon>Eukaryota</taxon>
        <taxon>Metazoa</taxon>
        <taxon>Chordata</taxon>
        <taxon>Craniata</taxon>
        <taxon>Vertebrata</taxon>
        <taxon>Euteleostomi</taxon>
        <taxon>Actinopterygii</taxon>
        <taxon>Neopterygii</taxon>
        <taxon>Teleostei</taxon>
        <taxon>Neoteleostei</taxon>
        <taxon>Acanthomorphata</taxon>
        <taxon>Eupercaria</taxon>
        <taxon>Tetraodontiformes</taxon>
        <taxon>Tetradontoidea</taxon>
        <taxon>Tetraodontidae</taxon>
        <taxon>Takifugu</taxon>
    </lineage>
</organism>
<gene>
    <name evidence="2" type="ORF">D4764_0289880</name>
</gene>
<protein>
    <submittedName>
        <fullName evidence="2">Uncharacterized protein</fullName>
    </submittedName>
</protein>
<feature type="compositionally biased region" description="Acidic residues" evidence="1">
    <location>
        <begin position="264"/>
        <end position="276"/>
    </location>
</feature>